<name>A0A427B5B6_ENSVE</name>
<organism evidence="2 3">
    <name type="scientific">Ensete ventricosum</name>
    <name type="common">Abyssinian banana</name>
    <name type="synonym">Musa ensete</name>
    <dbReference type="NCBI Taxonomy" id="4639"/>
    <lineage>
        <taxon>Eukaryota</taxon>
        <taxon>Viridiplantae</taxon>
        <taxon>Streptophyta</taxon>
        <taxon>Embryophyta</taxon>
        <taxon>Tracheophyta</taxon>
        <taxon>Spermatophyta</taxon>
        <taxon>Magnoliopsida</taxon>
        <taxon>Liliopsida</taxon>
        <taxon>Zingiberales</taxon>
        <taxon>Musaceae</taxon>
        <taxon>Ensete</taxon>
    </lineage>
</organism>
<comment type="caution">
    <text evidence="2">The sequence shown here is derived from an EMBL/GenBank/DDBJ whole genome shotgun (WGS) entry which is preliminary data.</text>
</comment>
<dbReference type="AlphaFoldDB" id="A0A427B5B6"/>
<sequence>MDRRTCLVSSSSVAPTTELPLAKAADRARCHHGTARRPSRRLLDDRAAAGESSTAESRSAIPLLDAYEIEWITRELDRLIVGSRQEGTRSETTAAAATAERGRETTAKPVALCSPKEGVVEPVASTSVGSRRVPAAGGSLSFLVR</sequence>
<evidence type="ECO:0000256" key="1">
    <source>
        <dbReference type="SAM" id="MobiDB-lite"/>
    </source>
</evidence>
<feature type="region of interest" description="Disordered" evidence="1">
    <location>
        <begin position="83"/>
        <end position="108"/>
    </location>
</feature>
<evidence type="ECO:0000313" key="3">
    <source>
        <dbReference type="Proteomes" id="UP000287651"/>
    </source>
</evidence>
<reference evidence="2 3" key="1">
    <citation type="journal article" date="2014" name="Agronomy (Basel)">
        <title>A Draft Genome Sequence for Ensete ventricosum, the Drought-Tolerant Tree Against Hunger.</title>
        <authorList>
            <person name="Harrison J."/>
            <person name="Moore K.A."/>
            <person name="Paszkiewicz K."/>
            <person name="Jones T."/>
            <person name="Grant M."/>
            <person name="Ambacheew D."/>
            <person name="Muzemil S."/>
            <person name="Studholme D.J."/>
        </authorList>
    </citation>
    <scope>NUCLEOTIDE SEQUENCE [LARGE SCALE GENOMIC DNA]</scope>
</reference>
<protein>
    <submittedName>
        <fullName evidence="2">Uncharacterized protein</fullName>
    </submittedName>
</protein>
<gene>
    <name evidence="2" type="ORF">B296_00007001</name>
</gene>
<dbReference type="Proteomes" id="UP000287651">
    <property type="component" value="Unassembled WGS sequence"/>
</dbReference>
<feature type="compositionally biased region" description="Low complexity" evidence="1">
    <location>
        <begin position="90"/>
        <end position="99"/>
    </location>
</feature>
<evidence type="ECO:0000313" key="2">
    <source>
        <dbReference type="EMBL" id="RRT83637.1"/>
    </source>
</evidence>
<feature type="compositionally biased region" description="Basic residues" evidence="1">
    <location>
        <begin position="29"/>
        <end position="40"/>
    </location>
</feature>
<feature type="region of interest" description="Disordered" evidence="1">
    <location>
        <begin position="29"/>
        <end position="57"/>
    </location>
</feature>
<dbReference type="EMBL" id="AMZH03000459">
    <property type="protein sequence ID" value="RRT83637.1"/>
    <property type="molecule type" value="Genomic_DNA"/>
</dbReference>
<proteinExistence type="predicted"/>
<accession>A0A427B5B6</accession>